<dbReference type="EMBL" id="CAJNOB010000014">
    <property type="protein sequence ID" value="CAF0697237.1"/>
    <property type="molecule type" value="Genomic_DNA"/>
</dbReference>
<accession>A0A8J2FSK9</accession>
<protein>
    <submittedName>
        <fullName evidence="1">Uncharacterized protein</fullName>
    </submittedName>
</protein>
<organism evidence="1 2">
    <name type="scientific">Candidatus Methylacidithermus pantelleriae</name>
    <dbReference type="NCBI Taxonomy" id="2744239"/>
    <lineage>
        <taxon>Bacteria</taxon>
        <taxon>Pseudomonadati</taxon>
        <taxon>Verrucomicrobiota</taxon>
        <taxon>Methylacidiphilae</taxon>
        <taxon>Methylacidiphilales</taxon>
        <taxon>Methylacidiphilaceae</taxon>
        <taxon>Candidatus Methylacidithermus</taxon>
    </lineage>
</organism>
<evidence type="ECO:0000313" key="1">
    <source>
        <dbReference type="EMBL" id="CAF0697237.1"/>
    </source>
</evidence>
<gene>
    <name evidence="1" type="ORF">MPNT_210018</name>
</gene>
<comment type="caution">
    <text evidence="1">The sequence shown here is derived from an EMBL/GenBank/DDBJ whole genome shotgun (WGS) entry which is preliminary data.</text>
</comment>
<proteinExistence type="predicted"/>
<name>A0A8J2FSK9_9BACT</name>
<reference evidence="1" key="1">
    <citation type="submission" date="2021-02" db="EMBL/GenBank/DDBJ databases">
        <authorList>
            <person name="Cremers G."/>
            <person name="Picone N."/>
        </authorList>
    </citation>
    <scope>NUCLEOTIDE SEQUENCE</scope>
    <source>
        <strain evidence="1">PQ17</strain>
    </source>
</reference>
<keyword evidence="2" id="KW-1185">Reference proteome</keyword>
<evidence type="ECO:0000313" key="2">
    <source>
        <dbReference type="Proteomes" id="UP000663859"/>
    </source>
</evidence>
<sequence>MEKAMYGFAEASGVRNSIRLAFGLAECVGIRMAAERLRAEYARFTGASNPGTRRLKLWVVGFVKQVGVVRALRFRR</sequence>
<dbReference type="AlphaFoldDB" id="A0A8J2FSK9"/>
<dbReference type="Proteomes" id="UP000663859">
    <property type="component" value="Unassembled WGS sequence"/>
</dbReference>